<protein>
    <submittedName>
        <fullName evidence="2">Uncharacterized protein</fullName>
    </submittedName>
</protein>
<organism evidence="2 3">
    <name type="scientific">Portunus trituberculatus</name>
    <name type="common">Swimming crab</name>
    <name type="synonym">Neptunus trituberculatus</name>
    <dbReference type="NCBI Taxonomy" id="210409"/>
    <lineage>
        <taxon>Eukaryota</taxon>
        <taxon>Metazoa</taxon>
        <taxon>Ecdysozoa</taxon>
        <taxon>Arthropoda</taxon>
        <taxon>Crustacea</taxon>
        <taxon>Multicrustacea</taxon>
        <taxon>Malacostraca</taxon>
        <taxon>Eumalacostraca</taxon>
        <taxon>Eucarida</taxon>
        <taxon>Decapoda</taxon>
        <taxon>Pleocyemata</taxon>
        <taxon>Brachyura</taxon>
        <taxon>Eubrachyura</taxon>
        <taxon>Portunoidea</taxon>
        <taxon>Portunidae</taxon>
        <taxon>Portuninae</taxon>
        <taxon>Portunus</taxon>
    </lineage>
</organism>
<name>A0A5B7G8H0_PORTR</name>
<dbReference type="AlphaFoldDB" id="A0A5B7G8H0"/>
<accession>A0A5B7G8H0</accession>
<sequence>MRVKIKRKDEKEEGAWRKKRERNGRSVKGDPGGVRDVTELDYGSVGDSSSCQTLYKAPLGHTKLDHDNIEHSDNVLLLGLKVRSAVTQQ</sequence>
<reference evidence="2 3" key="1">
    <citation type="submission" date="2019-05" db="EMBL/GenBank/DDBJ databases">
        <title>Another draft genome of Portunus trituberculatus and its Hox gene families provides insights of decapod evolution.</title>
        <authorList>
            <person name="Jeong J.-H."/>
            <person name="Song I."/>
            <person name="Kim S."/>
            <person name="Choi T."/>
            <person name="Kim D."/>
            <person name="Ryu S."/>
            <person name="Kim W."/>
        </authorList>
    </citation>
    <scope>NUCLEOTIDE SEQUENCE [LARGE SCALE GENOMIC DNA]</scope>
    <source>
        <tissue evidence="2">Muscle</tissue>
    </source>
</reference>
<gene>
    <name evidence="2" type="ORF">E2C01_047655</name>
</gene>
<proteinExistence type="predicted"/>
<feature type="region of interest" description="Disordered" evidence="1">
    <location>
        <begin position="1"/>
        <end position="36"/>
    </location>
</feature>
<evidence type="ECO:0000256" key="1">
    <source>
        <dbReference type="SAM" id="MobiDB-lite"/>
    </source>
</evidence>
<evidence type="ECO:0000313" key="2">
    <source>
        <dbReference type="EMBL" id="MPC53756.1"/>
    </source>
</evidence>
<feature type="compositionally biased region" description="Basic and acidic residues" evidence="1">
    <location>
        <begin position="7"/>
        <end position="16"/>
    </location>
</feature>
<evidence type="ECO:0000313" key="3">
    <source>
        <dbReference type="Proteomes" id="UP000324222"/>
    </source>
</evidence>
<comment type="caution">
    <text evidence="2">The sequence shown here is derived from an EMBL/GenBank/DDBJ whole genome shotgun (WGS) entry which is preliminary data.</text>
</comment>
<dbReference type="EMBL" id="VSRR010011857">
    <property type="protein sequence ID" value="MPC53756.1"/>
    <property type="molecule type" value="Genomic_DNA"/>
</dbReference>
<keyword evidence="3" id="KW-1185">Reference proteome</keyword>
<dbReference type="Proteomes" id="UP000324222">
    <property type="component" value="Unassembled WGS sequence"/>
</dbReference>